<keyword evidence="5 6" id="KW-0233">DNA recombination</keyword>
<evidence type="ECO:0000256" key="3">
    <source>
        <dbReference type="ARBA" id="ARBA00022578"/>
    </source>
</evidence>
<evidence type="ECO:0000256" key="4">
    <source>
        <dbReference type="ARBA" id="ARBA00023125"/>
    </source>
</evidence>
<evidence type="ECO:0000256" key="5">
    <source>
        <dbReference type="ARBA" id="ARBA00023172"/>
    </source>
</evidence>
<name>A0A315ZT66_9FIRM</name>
<accession>A0A315ZT66</accession>
<keyword evidence="6" id="KW-0814">Transposable element</keyword>
<keyword evidence="3 6" id="KW-0815">Transposition</keyword>
<dbReference type="PANTHER" id="PTHR33217">
    <property type="entry name" value="TRANSPOSASE FOR INSERTION SEQUENCE ELEMENT IS1081"/>
    <property type="match status" value="1"/>
</dbReference>
<dbReference type="Proteomes" id="UP000254051">
    <property type="component" value="Unassembled WGS sequence"/>
</dbReference>
<feature type="non-terminal residue" evidence="7">
    <location>
        <position position="1"/>
    </location>
</feature>
<dbReference type="InterPro" id="IPR001207">
    <property type="entry name" value="Transposase_mutator"/>
</dbReference>
<gene>
    <name evidence="7" type="ORF">SAMN05216529_11496</name>
</gene>
<evidence type="ECO:0000256" key="1">
    <source>
        <dbReference type="ARBA" id="ARBA00002190"/>
    </source>
</evidence>
<evidence type="ECO:0000313" key="8">
    <source>
        <dbReference type="Proteomes" id="UP000254051"/>
    </source>
</evidence>
<proteinExistence type="inferred from homology"/>
<dbReference type="GO" id="GO:0003677">
    <property type="term" value="F:DNA binding"/>
    <property type="evidence" value="ECO:0007669"/>
    <property type="project" value="UniProtKB-UniRule"/>
</dbReference>
<keyword evidence="4 6" id="KW-0238">DNA-binding</keyword>
<comment type="function">
    <text evidence="1 6">Required for the transposition of the insertion element.</text>
</comment>
<protein>
    <recommendedName>
        <fullName evidence="6">Mutator family transposase</fullName>
    </recommendedName>
</protein>
<organism evidence="7 8">
    <name type="scientific">Faecalicatena contorta</name>
    <dbReference type="NCBI Taxonomy" id="39482"/>
    <lineage>
        <taxon>Bacteria</taxon>
        <taxon>Bacillati</taxon>
        <taxon>Bacillota</taxon>
        <taxon>Clostridia</taxon>
        <taxon>Lachnospirales</taxon>
        <taxon>Lachnospiraceae</taxon>
        <taxon>Faecalicatena</taxon>
    </lineage>
</organism>
<evidence type="ECO:0000256" key="6">
    <source>
        <dbReference type="RuleBase" id="RU365089"/>
    </source>
</evidence>
<dbReference type="RefSeq" id="WP_181392898.1">
    <property type="nucleotide sequence ID" value="NZ_QGDS01000014.1"/>
</dbReference>
<reference evidence="8" key="1">
    <citation type="submission" date="2017-07" db="EMBL/GenBank/DDBJ databases">
        <authorList>
            <person name="Varghese N."/>
            <person name="Submissions S."/>
        </authorList>
    </citation>
    <scope>NUCLEOTIDE SEQUENCE [LARGE SCALE GENOMIC DNA]</scope>
    <source>
        <strain evidence="8">NLAE-zl-C134</strain>
    </source>
</reference>
<evidence type="ECO:0000313" key="7">
    <source>
        <dbReference type="EMBL" id="SUQ15647.1"/>
    </source>
</evidence>
<comment type="similarity">
    <text evidence="2 6">Belongs to the transposase mutator family.</text>
</comment>
<dbReference type="AlphaFoldDB" id="A0A315ZT66"/>
<keyword evidence="8" id="KW-1185">Reference proteome</keyword>
<evidence type="ECO:0000256" key="2">
    <source>
        <dbReference type="ARBA" id="ARBA00010961"/>
    </source>
</evidence>
<sequence length="86" mass="10002">ETLTYMEFPTQHWTRIRTNNTIERLNREIKRRTKAIGAFPDGQSALMLVCARLRHVAGTQWGIRRYMNMDHFINPGNDLLSDDIAG</sequence>
<dbReference type="GO" id="GO:0004803">
    <property type="term" value="F:transposase activity"/>
    <property type="evidence" value="ECO:0007669"/>
    <property type="project" value="UniProtKB-UniRule"/>
</dbReference>
<dbReference type="Pfam" id="PF00872">
    <property type="entry name" value="Transposase_mut"/>
    <property type="match status" value="1"/>
</dbReference>
<dbReference type="EMBL" id="UHJJ01000014">
    <property type="protein sequence ID" value="SUQ15647.1"/>
    <property type="molecule type" value="Genomic_DNA"/>
</dbReference>
<dbReference type="PANTHER" id="PTHR33217:SF7">
    <property type="entry name" value="TRANSPOSASE FOR INSERTION SEQUENCE ELEMENT IS1081"/>
    <property type="match status" value="1"/>
</dbReference>
<dbReference type="GO" id="GO:0006313">
    <property type="term" value="P:DNA transposition"/>
    <property type="evidence" value="ECO:0007669"/>
    <property type="project" value="UniProtKB-UniRule"/>
</dbReference>